<organism evidence="5 6">
    <name type="scientific">Candidatus Enterococcus murrayae</name>
    <dbReference type="NCBI Taxonomy" id="2815321"/>
    <lineage>
        <taxon>Bacteria</taxon>
        <taxon>Bacillati</taxon>
        <taxon>Bacillota</taxon>
        <taxon>Bacilli</taxon>
        <taxon>Lactobacillales</taxon>
        <taxon>Enterococcaceae</taxon>
        <taxon>Enterococcus</taxon>
    </lineage>
</organism>
<protein>
    <submittedName>
        <fullName evidence="5">Helix-turn-helix transcriptional regulator</fullName>
    </submittedName>
</protein>
<keyword evidence="1" id="KW-0805">Transcription regulation</keyword>
<evidence type="ECO:0000256" key="1">
    <source>
        <dbReference type="ARBA" id="ARBA00023015"/>
    </source>
</evidence>
<dbReference type="InterPro" id="IPR009057">
    <property type="entry name" value="Homeodomain-like_sf"/>
</dbReference>
<evidence type="ECO:0000256" key="3">
    <source>
        <dbReference type="ARBA" id="ARBA00023163"/>
    </source>
</evidence>
<dbReference type="Gene3D" id="1.10.10.60">
    <property type="entry name" value="Homeodomain-like"/>
    <property type="match status" value="1"/>
</dbReference>
<sequence>MVIVKTINYLNSDNESDQTITHSGISLIIQKEQSKVNEKPTLSFYLHCWTNEKTKLLTKNSQILVLCLDSIFQCKNQTGKKFQLQVTEGIQQLANLLFAYYHYLVQRGVTYPVEQGVLTLVDLILNMNHDVFQTDSGDDYAAVIQYMEKNMNKRLTVTDIHKELHLSRATLNRLSRKNADMSVMELFRALKLCKAERFLKETSFSIAEISKMLGFKDDSYFNKTFKKFYGITPLEFRRKAGGIYQ</sequence>
<accession>A0ABS3HF43</accession>
<reference evidence="5 6" key="1">
    <citation type="submission" date="2021-03" db="EMBL/GenBank/DDBJ databases">
        <title>Enterococcal diversity collection.</title>
        <authorList>
            <person name="Gilmore M.S."/>
            <person name="Schwartzman J."/>
            <person name="Van Tyne D."/>
            <person name="Martin M."/>
            <person name="Earl A.M."/>
            <person name="Manson A.L."/>
            <person name="Straub T."/>
            <person name="Salamzade R."/>
            <person name="Saavedra J."/>
            <person name="Lebreton F."/>
            <person name="Prichula J."/>
            <person name="Schaufler K."/>
            <person name="Gaca A."/>
            <person name="Sgardioli B."/>
            <person name="Wagenaar J."/>
            <person name="Strong T."/>
        </authorList>
    </citation>
    <scope>NUCLEOTIDE SEQUENCE [LARGE SCALE GENOMIC DNA]</scope>
    <source>
        <strain evidence="5 6">MJM16</strain>
    </source>
</reference>
<keyword evidence="2" id="KW-0238">DNA-binding</keyword>
<name>A0ABS3HF43_9ENTE</name>
<dbReference type="Proteomes" id="UP000664495">
    <property type="component" value="Unassembled WGS sequence"/>
</dbReference>
<dbReference type="PRINTS" id="PR00032">
    <property type="entry name" value="HTHARAC"/>
</dbReference>
<dbReference type="SUPFAM" id="SSF46689">
    <property type="entry name" value="Homeodomain-like"/>
    <property type="match status" value="1"/>
</dbReference>
<dbReference type="PANTHER" id="PTHR43280">
    <property type="entry name" value="ARAC-FAMILY TRANSCRIPTIONAL REGULATOR"/>
    <property type="match status" value="1"/>
</dbReference>
<proteinExistence type="predicted"/>
<evidence type="ECO:0000256" key="2">
    <source>
        <dbReference type="ARBA" id="ARBA00023125"/>
    </source>
</evidence>
<dbReference type="SMART" id="SM00342">
    <property type="entry name" value="HTH_ARAC"/>
    <property type="match status" value="1"/>
</dbReference>
<dbReference type="Pfam" id="PF12833">
    <property type="entry name" value="HTH_18"/>
    <property type="match status" value="1"/>
</dbReference>
<comment type="caution">
    <text evidence="5">The sequence shown here is derived from an EMBL/GenBank/DDBJ whole genome shotgun (WGS) entry which is preliminary data.</text>
</comment>
<dbReference type="InterPro" id="IPR020449">
    <property type="entry name" value="Tscrpt_reg_AraC-type_HTH"/>
</dbReference>
<keyword evidence="6" id="KW-1185">Reference proteome</keyword>
<dbReference type="RefSeq" id="WP_207107857.1">
    <property type="nucleotide sequence ID" value="NZ_JAFLVR010000018.1"/>
</dbReference>
<gene>
    <name evidence="5" type="ORF">JZO85_07345</name>
</gene>
<keyword evidence="3" id="KW-0804">Transcription</keyword>
<dbReference type="InterPro" id="IPR018060">
    <property type="entry name" value="HTH_AraC"/>
</dbReference>
<dbReference type="PROSITE" id="PS01124">
    <property type="entry name" value="HTH_ARAC_FAMILY_2"/>
    <property type="match status" value="1"/>
</dbReference>
<evidence type="ECO:0000313" key="5">
    <source>
        <dbReference type="EMBL" id="MBO0452076.1"/>
    </source>
</evidence>
<evidence type="ECO:0000313" key="6">
    <source>
        <dbReference type="Proteomes" id="UP000664495"/>
    </source>
</evidence>
<feature type="domain" description="HTH araC/xylS-type" evidence="4">
    <location>
        <begin position="141"/>
        <end position="239"/>
    </location>
</feature>
<evidence type="ECO:0000259" key="4">
    <source>
        <dbReference type="PROSITE" id="PS01124"/>
    </source>
</evidence>
<dbReference type="PANTHER" id="PTHR43280:SF2">
    <property type="entry name" value="HTH-TYPE TRANSCRIPTIONAL REGULATOR EXSA"/>
    <property type="match status" value="1"/>
</dbReference>
<dbReference type="EMBL" id="JAFLVR010000018">
    <property type="protein sequence ID" value="MBO0452076.1"/>
    <property type="molecule type" value="Genomic_DNA"/>
</dbReference>